<evidence type="ECO:0000313" key="2">
    <source>
        <dbReference type="Proteomes" id="UP000799754"/>
    </source>
</evidence>
<dbReference type="EMBL" id="MU006723">
    <property type="protein sequence ID" value="KAF2625873.1"/>
    <property type="molecule type" value="Genomic_DNA"/>
</dbReference>
<name>A0ACB6RVV9_9PLEO</name>
<proteinExistence type="predicted"/>
<gene>
    <name evidence="1" type="ORF">BU25DRAFT_472628</name>
</gene>
<accession>A0ACB6RVV9</accession>
<protein>
    <submittedName>
        <fullName evidence="1">Uncharacterized protein</fullName>
    </submittedName>
</protein>
<keyword evidence="2" id="KW-1185">Reference proteome</keyword>
<evidence type="ECO:0000313" key="1">
    <source>
        <dbReference type="EMBL" id="KAF2625873.1"/>
    </source>
</evidence>
<sequence length="93" mass="10191">MPWVLCAMYGLTTHISIAIGLGLRYSYEPKSKSSLIVQGCLNAVSAGFLICSGLVELLAKDFLFDPNWTKSRGLLLWIVLYILLGAGIMVLIE</sequence>
<dbReference type="Proteomes" id="UP000799754">
    <property type="component" value="Unassembled WGS sequence"/>
</dbReference>
<reference evidence="1" key="1">
    <citation type="journal article" date="2020" name="Stud. Mycol.">
        <title>101 Dothideomycetes genomes: a test case for predicting lifestyles and emergence of pathogens.</title>
        <authorList>
            <person name="Haridas S."/>
            <person name="Albert R."/>
            <person name="Binder M."/>
            <person name="Bloem J."/>
            <person name="Labutti K."/>
            <person name="Salamov A."/>
            <person name="Andreopoulos B."/>
            <person name="Baker S."/>
            <person name="Barry K."/>
            <person name="Bills G."/>
            <person name="Bluhm B."/>
            <person name="Cannon C."/>
            <person name="Castanera R."/>
            <person name="Culley D."/>
            <person name="Daum C."/>
            <person name="Ezra D."/>
            <person name="Gonzalez J."/>
            <person name="Henrissat B."/>
            <person name="Kuo A."/>
            <person name="Liang C."/>
            <person name="Lipzen A."/>
            <person name="Lutzoni F."/>
            <person name="Magnuson J."/>
            <person name="Mondo S."/>
            <person name="Nolan M."/>
            <person name="Ohm R."/>
            <person name="Pangilinan J."/>
            <person name="Park H.-J."/>
            <person name="Ramirez L."/>
            <person name="Alfaro M."/>
            <person name="Sun H."/>
            <person name="Tritt A."/>
            <person name="Yoshinaga Y."/>
            <person name="Zwiers L.-H."/>
            <person name="Turgeon B."/>
            <person name="Goodwin S."/>
            <person name="Spatafora J."/>
            <person name="Crous P."/>
            <person name="Grigoriev I."/>
        </authorList>
    </citation>
    <scope>NUCLEOTIDE SEQUENCE</scope>
    <source>
        <strain evidence="1">CBS 525.71</strain>
    </source>
</reference>
<organism evidence="1 2">
    <name type="scientific">Macroventuria anomochaeta</name>
    <dbReference type="NCBI Taxonomy" id="301207"/>
    <lineage>
        <taxon>Eukaryota</taxon>
        <taxon>Fungi</taxon>
        <taxon>Dikarya</taxon>
        <taxon>Ascomycota</taxon>
        <taxon>Pezizomycotina</taxon>
        <taxon>Dothideomycetes</taxon>
        <taxon>Pleosporomycetidae</taxon>
        <taxon>Pleosporales</taxon>
        <taxon>Pleosporineae</taxon>
        <taxon>Didymellaceae</taxon>
        <taxon>Macroventuria</taxon>
    </lineage>
</organism>
<comment type="caution">
    <text evidence="1">The sequence shown here is derived from an EMBL/GenBank/DDBJ whole genome shotgun (WGS) entry which is preliminary data.</text>
</comment>